<proteinExistence type="predicted"/>
<reference evidence="2 3" key="1">
    <citation type="journal article" date="2018" name="New Phytol.">
        <title>Comparative genomics and transcriptomics depict ericoid mycorrhizal fungi as versatile saprotrophs and plant mutualists.</title>
        <authorList>
            <person name="Martino E."/>
            <person name="Morin E."/>
            <person name="Grelet G.A."/>
            <person name="Kuo A."/>
            <person name="Kohler A."/>
            <person name="Daghino S."/>
            <person name="Barry K.W."/>
            <person name="Cichocki N."/>
            <person name="Clum A."/>
            <person name="Dockter R.B."/>
            <person name="Hainaut M."/>
            <person name="Kuo R.C."/>
            <person name="LaButti K."/>
            <person name="Lindahl B.D."/>
            <person name="Lindquist E.A."/>
            <person name="Lipzen A."/>
            <person name="Khouja H.R."/>
            <person name="Magnuson J."/>
            <person name="Murat C."/>
            <person name="Ohm R.A."/>
            <person name="Singer S.W."/>
            <person name="Spatafora J.W."/>
            <person name="Wang M."/>
            <person name="Veneault-Fourrey C."/>
            <person name="Henrissat B."/>
            <person name="Grigoriev I.V."/>
            <person name="Martin F.M."/>
            <person name="Perotto S."/>
        </authorList>
    </citation>
    <scope>NUCLEOTIDE SEQUENCE [LARGE SCALE GENOMIC DNA]</scope>
    <source>
        <strain evidence="2 3">ATCC 22711</strain>
    </source>
</reference>
<dbReference type="GeneID" id="36573306"/>
<gene>
    <name evidence="2" type="ORF">M430DRAFT_253361</name>
</gene>
<evidence type="ECO:0000256" key="1">
    <source>
        <dbReference type="SAM" id="MobiDB-lite"/>
    </source>
</evidence>
<dbReference type="InParanoid" id="A0A2T3AXP8"/>
<sequence length="175" mass="19691">MRKKDKNSRPANNFLTVVSRYGAMATHCGIIIGRGAALRPLKDELSDISGVQEETSAGSVSWATLAGKSNVPKKIAWTKHAVKKTEEESQEGAKIYNIWKDLRKAVDDEDSRQLSVWQSWQQSNPRPTNEADLERLTRGSTITTPRDEETFKKRVGYCDKSRDVEGDMCKEEVDC</sequence>
<dbReference type="RefSeq" id="XP_024719434.1">
    <property type="nucleotide sequence ID" value="XM_024865225.1"/>
</dbReference>
<evidence type="ECO:0000313" key="2">
    <source>
        <dbReference type="EMBL" id="PSS14835.1"/>
    </source>
</evidence>
<feature type="region of interest" description="Disordered" evidence="1">
    <location>
        <begin position="119"/>
        <end position="145"/>
    </location>
</feature>
<accession>A0A2T3AXP8</accession>
<name>A0A2T3AXP8_AMORE</name>
<organism evidence="2 3">
    <name type="scientific">Amorphotheca resinae ATCC 22711</name>
    <dbReference type="NCBI Taxonomy" id="857342"/>
    <lineage>
        <taxon>Eukaryota</taxon>
        <taxon>Fungi</taxon>
        <taxon>Dikarya</taxon>
        <taxon>Ascomycota</taxon>
        <taxon>Pezizomycotina</taxon>
        <taxon>Leotiomycetes</taxon>
        <taxon>Helotiales</taxon>
        <taxon>Amorphothecaceae</taxon>
        <taxon>Amorphotheca</taxon>
    </lineage>
</organism>
<evidence type="ECO:0000313" key="3">
    <source>
        <dbReference type="Proteomes" id="UP000241818"/>
    </source>
</evidence>
<dbReference type="AlphaFoldDB" id="A0A2T3AXP8"/>
<keyword evidence="3" id="KW-1185">Reference proteome</keyword>
<dbReference type="EMBL" id="KZ679013">
    <property type="protein sequence ID" value="PSS14835.1"/>
    <property type="molecule type" value="Genomic_DNA"/>
</dbReference>
<dbReference type="Proteomes" id="UP000241818">
    <property type="component" value="Unassembled WGS sequence"/>
</dbReference>
<protein>
    <submittedName>
        <fullName evidence="2">Uncharacterized protein</fullName>
    </submittedName>
</protein>